<feature type="binding site" evidence="6">
    <location>
        <position position="30"/>
    </location>
    <ligand>
        <name>Na(+)</name>
        <dbReference type="ChEBI" id="CHEBI:29101"/>
        <label>1</label>
    </ligand>
</feature>
<dbReference type="InterPro" id="IPR000175">
    <property type="entry name" value="Na/ntran_symport"/>
</dbReference>
<evidence type="ECO:0000256" key="5">
    <source>
        <dbReference type="ARBA" id="ARBA00023136"/>
    </source>
</evidence>
<dbReference type="PROSITE" id="PS00610">
    <property type="entry name" value="NA_NEUROTRAN_SYMP_1"/>
    <property type="match status" value="1"/>
</dbReference>
<feature type="binding site" evidence="6">
    <location>
        <position position="383"/>
    </location>
    <ligand>
        <name>Na(+)</name>
        <dbReference type="ChEBI" id="CHEBI:29101"/>
        <label>1</label>
    </ligand>
</feature>
<keyword evidence="6" id="KW-0479">Metal-binding</keyword>
<dbReference type="SUPFAM" id="SSF161070">
    <property type="entry name" value="SNF-like"/>
    <property type="match status" value="1"/>
</dbReference>
<dbReference type="PRINTS" id="PR00176">
    <property type="entry name" value="NANEUSMPORT"/>
</dbReference>
<reference evidence="9" key="3">
    <citation type="submission" date="2025-09" db="UniProtKB">
        <authorList>
            <consortium name="Ensembl"/>
        </authorList>
    </citation>
    <scope>IDENTIFICATION</scope>
</reference>
<feature type="transmembrane region" description="Helical" evidence="8">
    <location>
        <begin position="371"/>
        <end position="392"/>
    </location>
</feature>
<feature type="transmembrane region" description="Helical" evidence="8">
    <location>
        <begin position="204"/>
        <end position="227"/>
    </location>
</feature>
<accession>A0A665TQZ8</accession>
<keyword evidence="3 7" id="KW-0812">Transmembrane</keyword>
<dbReference type="Pfam" id="PF00209">
    <property type="entry name" value="SNF"/>
    <property type="match status" value="1"/>
</dbReference>
<evidence type="ECO:0000256" key="1">
    <source>
        <dbReference type="ARBA" id="ARBA00004141"/>
    </source>
</evidence>
<feature type="transmembrane region" description="Helical" evidence="8">
    <location>
        <begin position="444"/>
        <end position="464"/>
    </location>
</feature>
<dbReference type="GO" id="GO:0006865">
    <property type="term" value="P:amino acid transport"/>
    <property type="evidence" value="ECO:0007669"/>
    <property type="project" value="TreeGrafter"/>
</dbReference>
<keyword evidence="5 8" id="KW-0472">Membrane</keyword>
<organism evidence="9 10">
    <name type="scientific">Echeneis naucrates</name>
    <name type="common">Live sharksucker</name>
    <dbReference type="NCBI Taxonomy" id="173247"/>
    <lineage>
        <taxon>Eukaryota</taxon>
        <taxon>Metazoa</taxon>
        <taxon>Chordata</taxon>
        <taxon>Craniata</taxon>
        <taxon>Vertebrata</taxon>
        <taxon>Euteleostomi</taxon>
        <taxon>Actinopterygii</taxon>
        <taxon>Neopterygii</taxon>
        <taxon>Teleostei</taxon>
        <taxon>Neoteleostei</taxon>
        <taxon>Acanthomorphata</taxon>
        <taxon>Carangaria</taxon>
        <taxon>Carangiformes</taxon>
        <taxon>Echeneidae</taxon>
        <taxon>Echeneis</taxon>
    </lineage>
</organism>
<dbReference type="PANTHER" id="PTHR11616:SF109">
    <property type="entry name" value="INACTIVE SODIUM-DEPENDENT NEUTRAL AMINO ACID TRANSPORTER B(0)AT3"/>
    <property type="match status" value="1"/>
</dbReference>
<evidence type="ECO:0000256" key="4">
    <source>
        <dbReference type="ARBA" id="ARBA00022989"/>
    </source>
</evidence>
<keyword evidence="6" id="KW-0915">Sodium</keyword>
<feature type="transmembrane region" description="Helical" evidence="8">
    <location>
        <begin position="44"/>
        <end position="70"/>
    </location>
</feature>
<feature type="transmembrane region" description="Helical" evidence="8">
    <location>
        <begin position="537"/>
        <end position="562"/>
    </location>
</feature>
<keyword evidence="2 7" id="KW-0813">Transport</keyword>
<feature type="binding site" evidence="6">
    <location>
        <position position="29"/>
    </location>
    <ligand>
        <name>Na(+)</name>
        <dbReference type="ChEBI" id="CHEBI:29101"/>
        <label>1</label>
    </ligand>
</feature>
<dbReference type="InterPro" id="IPR037272">
    <property type="entry name" value="SNS_sf"/>
</dbReference>
<dbReference type="Proteomes" id="UP000472264">
    <property type="component" value="Chromosome 11"/>
</dbReference>
<feature type="transmembrane region" description="Helical" evidence="8">
    <location>
        <begin position="247"/>
        <end position="269"/>
    </location>
</feature>
<feature type="binding site" evidence="6">
    <location>
        <position position="290"/>
    </location>
    <ligand>
        <name>Na(+)</name>
        <dbReference type="ChEBI" id="CHEBI:29101"/>
        <label>1</label>
    </ligand>
</feature>
<dbReference type="PROSITE" id="PS50267">
    <property type="entry name" value="NA_NEUROTRAN_SYMP_3"/>
    <property type="match status" value="1"/>
</dbReference>
<feature type="transmembrane region" description="Helical" evidence="8">
    <location>
        <begin position="413"/>
        <end position="432"/>
    </location>
</feature>
<feature type="transmembrane region" description="Helical" evidence="8">
    <location>
        <begin position="91"/>
        <end position="121"/>
    </location>
</feature>
<comment type="similarity">
    <text evidence="7">Belongs to the sodium:neurotransmitter symporter (SNF) (TC 2.A.22) family.</text>
</comment>
<name>A0A665TQZ8_ECHNA</name>
<feature type="transmembrane region" description="Helical" evidence="8">
    <location>
        <begin position="21"/>
        <end position="38"/>
    </location>
</feature>
<gene>
    <name evidence="9" type="primary">slc6a18</name>
</gene>
<dbReference type="AlphaFoldDB" id="A0A665TQZ8"/>
<dbReference type="GO" id="GO:0035725">
    <property type="term" value="P:sodium ion transmembrane transport"/>
    <property type="evidence" value="ECO:0007669"/>
    <property type="project" value="TreeGrafter"/>
</dbReference>
<dbReference type="GO" id="GO:0005886">
    <property type="term" value="C:plasma membrane"/>
    <property type="evidence" value="ECO:0007669"/>
    <property type="project" value="TreeGrafter"/>
</dbReference>
<feature type="binding site" evidence="6">
    <location>
        <position position="258"/>
    </location>
    <ligand>
        <name>Na(+)</name>
        <dbReference type="ChEBI" id="CHEBI:29101"/>
        <label>1</label>
    </ligand>
</feature>
<proteinExistence type="inferred from homology"/>
<dbReference type="GO" id="GO:0015293">
    <property type="term" value="F:symporter activity"/>
    <property type="evidence" value="ECO:0007669"/>
    <property type="project" value="UniProtKB-KW"/>
</dbReference>
<feature type="binding site" evidence="6">
    <location>
        <position position="27"/>
    </location>
    <ligand>
        <name>Na(+)</name>
        <dbReference type="ChEBI" id="CHEBI:29101"/>
        <label>1</label>
    </ligand>
</feature>
<feature type="transmembrane region" description="Helical" evidence="8">
    <location>
        <begin position="173"/>
        <end position="192"/>
    </location>
</feature>
<keyword evidence="7" id="KW-0769">Symport</keyword>
<evidence type="ECO:0000256" key="6">
    <source>
        <dbReference type="PIRSR" id="PIRSR600175-1"/>
    </source>
</evidence>
<keyword evidence="10" id="KW-1185">Reference proteome</keyword>
<dbReference type="GO" id="GO:0046872">
    <property type="term" value="F:metal ion binding"/>
    <property type="evidence" value="ECO:0007669"/>
    <property type="project" value="UniProtKB-KW"/>
</dbReference>
<keyword evidence="4 8" id="KW-1133">Transmembrane helix</keyword>
<evidence type="ECO:0000256" key="3">
    <source>
        <dbReference type="ARBA" id="ARBA00022692"/>
    </source>
</evidence>
<reference evidence="9" key="1">
    <citation type="submission" date="2021-04" db="EMBL/GenBank/DDBJ databases">
        <authorList>
            <consortium name="Wellcome Sanger Institute Data Sharing"/>
        </authorList>
    </citation>
    <scope>NUCLEOTIDE SEQUENCE [LARGE SCALE GENOMIC DNA]</scope>
</reference>
<evidence type="ECO:0000256" key="8">
    <source>
        <dbReference type="SAM" id="Phobius"/>
    </source>
</evidence>
<evidence type="ECO:0000256" key="2">
    <source>
        <dbReference type="ARBA" id="ARBA00022448"/>
    </source>
</evidence>
<protein>
    <recommendedName>
        <fullName evidence="7">Transporter</fullName>
    </recommendedName>
</protein>
<feature type="transmembrane region" description="Helical" evidence="8">
    <location>
        <begin position="484"/>
        <end position="508"/>
    </location>
</feature>
<sequence length="591" mass="66578">MGKKNNSGAQERPKWDNKVQYLLTCIGFAVGLGNVWRFPFLCQIYGGGAFLIPYLIALVFQGLPLLYLELAIGQRLRMGSIGVWNSISPMLGGLGISSMVVSFLVGIFYNTILAWVLWYFFHSFQNPLPWSQCPVNDNLTGYNEECEKSTPVNYFWYRETLNISPGIEISGSMQWWLVICLATAWCIVYICFIKGIESMGKAVYVTATFPYLVLTIFLVRALTLPGATDGLLYLFSPKWSTLLDPQVWLDAATQIFFSLSVAFGGLIAFSSYNAEKNNCERDALVVGIINSATSLYASISIFSVLGFKAKTAFTKNFAFSYHKGIIYWTNTFRLPNYFLVSFIFLLQSASGTGLAFIVFTEAVISMPGSQVWAILFFVMLFSLGLSSMFGNLEGVLTPINDLKLMPKWIPHELLTAILCLISFLVALIFTLQSGNYWVEVFNSYVGSVPLLIIAFFEIIGVIYIRGMRTFSDDIYFMTGKRPNIFWKACWMFISPVMLLVVLIAYVVIQAQKHPTYPSWNTNYKEFPETEQKPYPDWVFAIIVLLSTIPVISIPLVVIYKLICCKIKGSSPRTELNPYCNESFEVETQGGK</sequence>
<evidence type="ECO:0000313" key="10">
    <source>
        <dbReference type="Proteomes" id="UP000472264"/>
    </source>
</evidence>
<dbReference type="Ensembl" id="ENSENLT00000006040.1">
    <property type="protein sequence ID" value="ENSENLP00000005761.1"/>
    <property type="gene ID" value="ENSENLG00000002725.1"/>
</dbReference>
<comment type="subcellular location">
    <subcellularLocation>
        <location evidence="1">Membrane</location>
        <topology evidence="1">Multi-pass membrane protein</topology>
    </subcellularLocation>
</comment>
<reference evidence="9" key="2">
    <citation type="submission" date="2025-08" db="UniProtKB">
        <authorList>
            <consortium name="Ensembl"/>
        </authorList>
    </citation>
    <scope>IDENTIFICATION</scope>
</reference>
<feature type="transmembrane region" description="Helical" evidence="8">
    <location>
        <begin position="337"/>
        <end position="359"/>
    </location>
</feature>
<evidence type="ECO:0000256" key="7">
    <source>
        <dbReference type="RuleBase" id="RU003732"/>
    </source>
</evidence>
<feature type="binding site" evidence="6">
    <location>
        <position position="34"/>
    </location>
    <ligand>
        <name>Na(+)</name>
        <dbReference type="ChEBI" id="CHEBI:29101"/>
        <label>1</label>
    </ligand>
</feature>
<dbReference type="PANTHER" id="PTHR11616">
    <property type="entry name" value="SODIUM/CHLORIDE DEPENDENT TRANSPORTER"/>
    <property type="match status" value="1"/>
</dbReference>
<evidence type="ECO:0000313" key="9">
    <source>
        <dbReference type="Ensembl" id="ENSENLP00000005761.1"/>
    </source>
</evidence>
<feature type="binding site" evidence="6">
    <location>
        <position position="387"/>
    </location>
    <ligand>
        <name>Na(+)</name>
        <dbReference type="ChEBI" id="CHEBI:29101"/>
        <label>1</label>
    </ligand>
</feature>